<dbReference type="InterPro" id="IPR052155">
    <property type="entry name" value="Biofilm_reg_signaling"/>
</dbReference>
<dbReference type="PANTHER" id="PTHR44757">
    <property type="entry name" value="DIGUANYLATE CYCLASE DGCP"/>
    <property type="match status" value="1"/>
</dbReference>
<dbReference type="RefSeq" id="WP_233052813.1">
    <property type="nucleotide sequence ID" value="NZ_JAIMJA010000010.1"/>
</dbReference>
<name>A0ABS8WC91_9GAMM</name>
<dbReference type="Gene3D" id="3.30.70.270">
    <property type="match status" value="1"/>
</dbReference>
<dbReference type="InterPro" id="IPR013656">
    <property type="entry name" value="PAS_4"/>
</dbReference>
<dbReference type="Gene3D" id="3.30.450.20">
    <property type="entry name" value="PAS domain"/>
    <property type="match status" value="1"/>
</dbReference>
<dbReference type="InterPro" id="IPR000700">
    <property type="entry name" value="PAS-assoc_C"/>
</dbReference>
<dbReference type="PROSITE" id="PS50887">
    <property type="entry name" value="GGDEF"/>
    <property type="match status" value="1"/>
</dbReference>
<dbReference type="NCBIfam" id="TIGR00254">
    <property type="entry name" value="GGDEF"/>
    <property type="match status" value="1"/>
</dbReference>
<dbReference type="InterPro" id="IPR000014">
    <property type="entry name" value="PAS"/>
</dbReference>
<evidence type="ECO:0000259" key="4">
    <source>
        <dbReference type="PROSITE" id="PS50883"/>
    </source>
</evidence>
<dbReference type="InterPro" id="IPR043128">
    <property type="entry name" value="Rev_trsase/Diguanyl_cyclase"/>
</dbReference>
<dbReference type="InterPro" id="IPR001633">
    <property type="entry name" value="EAL_dom"/>
</dbReference>
<gene>
    <name evidence="6" type="ORF">K6Y31_10905</name>
</gene>
<dbReference type="CDD" id="cd01948">
    <property type="entry name" value="EAL"/>
    <property type="match status" value="1"/>
</dbReference>
<keyword evidence="7" id="KW-1185">Reference proteome</keyword>
<dbReference type="PANTHER" id="PTHR44757:SF2">
    <property type="entry name" value="BIOFILM ARCHITECTURE MAINTENANCE PROTEIN MBAA"/>
    <property type="match status" value="1"/>
</dbReference>
<reference evidence="6 7" key="1">
    <citation type="journal article" date="2022" name="Environ. Microbiol. Rep.">
        <title>Eco-phylogenetic analyses reveal divergent evolution of vitamin B12 metabolism in the marine bacterial family 'Psychromonadaceae'.</title>
        <authorList>
            <person name="Jin X."/>
            <person name="Yang Y."/>
            <person name="Cao H."/>
            <person name="Gao B."/>
            <person name="Zhao Z."/>
        </authorList>
    </citation>
    <scope>NUCLEOTIDE SEQUENCE [LARGE SCALE GENOMIC DNA]</scope>
    <source>
        <strain evidence="6 7">MKS20</strain>
    </source>
</reference>
<feature type="domain" description="EAL" evidence="4">
    <location>
        <begin position="390"/>
        <end position="644"/>
    </location>
</feature>
<feature type="domain" description="PAC" evidence="3">
    <location>
        <begin position="168"/>
        <end position="219"/>
    </location>
</feature>
<dbReference type="InterPro" id="IPR035919">
    <property type="entry name" value="EAL_sf"/>
</dbReference>
<organism evidence="6 7">
    <name type="scientific">Motilimonas cestriensis</name>
    <dbReference type="NCBI Taxonomy" id="2742685"/>
    <lineage>
        <taxon>Bacteria</taxon>
        <taxon>Pseudomonadati</taxon>
        <taxon>Pseudomonadota</taxon>
        <taxon>Gammaproteobacteria</taxon>
        <taxon>Alteromonadales</taxon>
        <taxon>Alteromonadales genera incertae sedis</taxon>
        <taxon>Motilimonas</taxon>
    </lineage>
</organism>
<feature type="transmembrane region" description="Helical" evidence="1">
    <location>
        <begin position="16"/>
        <end position="35"/>
    </location>
</feature>
<dbReference type="PROSITE" id="PS50883">
    <property type="entry name" value="EAL"/>
    <property type="match status" value="1"/>
</dbReference>
<accession>A0ABS8WC91</accession>
<dbReference type="PROSITE" id="PS50112">
    <property type="entry name" value="PAS"/>
    <property type="match status" value="1"/>
</dbReference>
<sequence length="650" mass="73098">MNDKLDSQPPSISRQYLIVSFSLTVLVDILVFYFFPNEISLLNLVVYSIFLNLLLVVYFNLKTLNHTITELHKNKVQLERANRRLHIDVAALSDRTQKYQTLLNSLPDLAWVKDTKGRFLTVNAQFEKAFGVNYETLIGKTDFDLSHPADAEQYRQDDLQVMETGQQLRQEFFATAVDGSQSWIELIKVPVVKASKVVGTAGTARDISERKKAQEKLAHLAHFDSLTGLANRYSLEQDLTKLLACAPANLLVAFLDMDNFKLINDSMGHAAGDKALIATAKRLQQCAPANTQIYRLSGDEFVLIAQGLANSEQIQLWSKAIMKSVCQRCEIESFEFDLAVTMGISLYPQHGSECWELVKNADIAMYQAKLAGRKRYQLFSEQFAGLALQQISMDKRLRQAIEEKQLFLRYQPMVNGINGTMLGMEALIRWQDPERGEISPADFIPFAEQSGLISDIGKFVLEAALAQQAKWLALGLPCVPVSINVSGLQFHQHDLVKDIAMRLSHSNVPGELIELELTESILMKDEVKLYETLKQLRQLGLSLSVDDFGTGYSNLAYLSRFPISKLKIDRSFVDQIDQKPDQQIITRAIIELAKNLGLNVVAEGVERKLELDQVVHLGCTTIQGYYFAKPLLAEEVAELLGQQAPFLNEC</sequence>
<dbReference type="SMART" id="SM00052">
    <property type="entry name" value="EAL"/>
    <property type="match status" value="1"/>
</dbReference>
<evidence type="ECO:0000256" key="1">
    <source>
        <dbReference type="SAM" id="Phobius"/>
    </source>
</evidence>
<dbReference type="SUPFAM" id="SSF55073">
    <property type="entry name" value="Nucleotide cyclase"/>
    <property type="match status" value="1"/>
</dbReference>
<feature type="domain" description="GGDEF" evidence="5">
    <location>
        <begin position="248"/>
        <end position="381"/>
    </location>
</feature>
<protein>
    <submittedName>
        <fullName evidence="6">EAL domain-containing protein</fullName>
    </submittedName>
</protein>
<dbReference type="SMART" id="SM00267">
    <property type="entry name" value="GGDEF"/>
    <property type="match status" value="1"/>
</dbReference>
<dbReference type="Pfam" id="PF00563">
    <property type="entry name" value="EAL"/>
    <property type="match status" value="1"/>
</dbReference>
<keyword evidence="1" id="KW-1133">Transmembrane helix</keyword>
<proteinExistence type="predicted"/>
<dbReference type="SMART" id="SM00091">
    <property type="entry name" value="PAS"/>
    <property type="match status" value="1"/>
</dbReference>
<feature type="domain" description="PAS" evidence="2">
    <location>
        <begin position="95"/>
        <end position="165"/>
    </location>
</feature>
<dbReference type="CDD" id="cd00130">
    <property type="entry name" value="PAS"/>
    <property type="match status" value="1"/>
</dbReference>
<dbReference type="InterPro" id="IPR035965">
    <property type="entry name" value="PAS-like_dom_sf"/>
</dbReference>
<evidence type="ECO:0000259" key="5">
    <source>
        <dbReference type="PROSITE" id="PS50887"/>
    </source>
</evidence>
<dbReference type="Gene3D" id="3.20.20.450">
    <property type="entry name" value="EAL domain"/>
    <property type="match status" value="1"/>
</dbReference>
<dbReference type="Pfam" id="PF00990">
    <property type="entry name" value="GGDEF"/>
    <property type="match status" value="1"/>
</dbReference>
<evidence type="ECO:0000313" key="7">
    <source>
        <dbReference type="Proteomes" id="UP001201273"/>
    </source>
</evidence>
<dbReference type="PROSITE" id="PS50113">
    <property type="entry name" value="PAC"/>
    <property type="match status" value="1"/>
</dbReference>
<dbReference type="InterPro" id="IPR029787">
    <property type="entry name" value="Nucleotide_cyclase"/>
</dbReference>
<evidence type="ECO:0000259" key="2">
    <source>
        <dbReference type="PROSITE" id="PS50112"/>
    </source>
</evidence>
<keyword evidence="1" id="KW-0812">Transmembrane</keyword>
<comment type="caution">
    <text evidence="6">The sequence shown here is derived from an EMBL/GenBank/DDBJ whole genome shotgun (WGS) entry which is preliminary data.</text>
</comment>
<dbReference type="SUPFAM" id="SSF55785">
    <property type="entry name" value="PYP-like sensor domain (PAS domain)"/>
    <property type="match status" value="1"/>
</dbReference>
<dbReference type="EMBL" id="JAIMJA010000010">
    <property type="protein sequence ID" value="MCE2595323.1"/>
    <property type="molecule type" value="Genomic_DNA"/>
</dbReference>
<evidence type="ECO:0000313" key="6">
    <source>
        <dbReference type="EMBL" id="MCE2595323.1"/>
    </source>
</evidence>
<dbReference type="Pfam" id="PF08448">
    <property type="entry name" value="PAS_4"/>
    <property type="match status" value="1"/>
</dbReference>
<feature type="transmembrane region" description="Helical" evidence="1">
    <location>
        <begin position="41"/>
        <end position="61"/>
    </location>
</feature>
<dbReference type="Proteomes" id="UP001201273">
    <property type="component" value="Unassembled WGS sequence"/>
</dbReference>
<dbReference type="CDD" id="cd01949">
    <property type="entry name" value="GGDEF"/>
    <property type="match status" value="1"/>
</dbReference>
<dbReference type="InterPro" id="IPR000160">
    <property type="entry name" value="GGDEF_dom"/>
</dbReference>
<dbReference type="SUPFAM" id="SSF141868">
    <property type="entry name" value="EAL domain-like"/>
    <property type="match status" value="1"/>
</dbReference>
<keyword evidence="1" id="KW-0472">Membrane</keyword>
<evidence type="ECO:0000259" key="3">
    <source>
        <dbReference type="PROSITE" id="PS50113"/>
    </source>
</evidence>
<dbReference type="NCBIfam" id="TIGR00229">
    <property type="entry name" value="sensory_box"/>
    <property type="match status" value="1"/>
</dbReference>